<comment type="caution">
    <text evidence="3">The sequence shown here is derived from an EMBL/GenBank/DDBJ whole genome shotgun (WGS) entry which is preliminary data.</text>
</comment>
<evidence type="ECO:0000313" key="4">
    <source>
        <dbReference type="EMBL" id="KAJ6244597.1"/>
    </source>
</evidence>
<accession>A0AAV7Z2B6</accession>
<protein>
    <recommendedName>
        <fullName evidence="7">J domain-containing protein</fullName>
    </recommendedName>
</protein>
<evidence type="ECO:0000256" key="2">
    <source>
        <dbReference type="SAM" id="Phobius"/>
    </source>
</evidence>
<proteinExistence type="predicted"/>
<organism evidence="3 5">
    <name type="scientific">Anaeramoeba flamelloides</name>
    <dbReference type="NCBI Taxonomy" id="1746091"/>
    <lineage>
        <taxon>Eukaryota</taxon>
        <taxon>Metamonada</taxon>
        <taxon>Anaeramoebidae</taxon>
        <taxon>Anaeramoeba</taxon>
    </lineage>
</organism>
<name>A0AAV7Z2B6_9EUKA</name>
<dbReference type="AlphaFoldDB" id="A0AAV7Z2B6"/>
<feature type="region of interest" description="Disordered" evidence="1">
    <location>
        <begin position="1"/>
        <end position="36"/>
    </location>
</feature>
<evidence type="ECO:0000313" key="5">
    <source>
        <dbReference type="Proteomes" id="UP001146793"/>
    </source>
</evidence>
<dbReference type="EMBL" id="JAOAOG010000163">
    <property type="protein sequence ID" value="KAJ6244597.1"/>
    <property type="molecule type" value="Genomic_DNA"/>
</dbReference>
<reference evidence="4" key="1">
    <citation type="submission" date="2022-08" db="EMBL/GenBank/DDBJ databases">
        <title>Novel sulfate-reducing endosymbionts in the free-living metamonad Anaeramoeba.</title>
        <authorList>
            <person name="Jerlstrom-Hultqvist J."/>
            <person name="Cepicka I."/>
            <person name="Gallot-Lavallee L."/>
            <person name="Salas-Leiva D."/>
            <person name="Curtis B.A."/>
            <person name="Zahonova K."/>
            <person name="Pipaliya S."/>
            <person name="Dacks J."/>
            <person name="Roger A.J."/>
        </authorList>
    </citation>
    <scope>NUCLEOTIDE SEQUENCE</scope>
    <source>
        <strain evidence="4">Schooner1</strain>
    </source>
</reference>
<dbReference type="Proteomes" id="UP001150062">
    <property type="component" value="Unassembled WGS sequence"/>
</dbReference>
<keyword evidence="2" id="KW-0472">Membrane</keyword>
<feature type="transmembrane region" description="Helical" evidence="2">
    <location>
        <begin position="67"/>
        <end position="85"/>
    </location>
</feature>
<gene>
    <name evidence="3" type="ORF">M0812_18318</name>
    <name evidence="4" type="ORF">M0813_21183</name>
</gene>
<evidence type="ECO:0000313" key="6">
    <source>
        <dbReference type="Proteomes" id="UP001150062"/>
    </source>
</evidence>
<keyword evidence="2" id="KW-0812">Transmembrane</keyword>
<evidence type="ECO:0000313" key="3">
    <source>
        <dbReference type="EMBL" id="KAJ3436261.1"/>
    </source>
</evidence>
<evidence type="ECO:0008006" key="7">
    <source>
        <dbReference type="Google" id="ProtNLM"/>
    </source>
</evidence>
<keyword evidence="2" id="KW-1133">Transmembrane helix</keyword>
<dbReference type="EMBL" id="JANTQA010000036">
    <property type="protein sequence ID" value="KAJ3436261.1"/>
    <property type="molecule type" value="Genomic_DNA"/>
</dbReference>
<reference evidence="3" key="2">
    <citation type="submission" date="2022-08" db="EMBL/GenBank/DDBJ databases">
        <title>Novel sulphate-reducing endosymbionts in the free-living metamonad Anaeramoeba.</title>
        <authorList>
            <person name="Jerlstrom-Hultqvist J."/>
            <person name="Cepicka I."/>
            <person name="Gallot-Lavallee L."/>
            <person name="Salas-Leiva D."/>
            <person name="Curtis B.A."/>
            <person name="Zahonova K."/>
            <person name="Pipaliya S."/>
            <person name="Dacks J."/>
            <person name="Roger A.J."/>
        </authorList>
    </citation>
    <scope>NUCLEOTIDE SEQUENCE</scope>
    <source>
        <strain evidence="3">Busselton2</strain>
    </source>
</reference>
<sequence>MSEENKNETQNLRQRKTESENTVAKPTKNKEKEGKDSKYLEVSVDDTKEGISFFLQFFRLLKTKWPFGRRTTLLIFFFLLIFLYLRRQSDKYDSSDIGIAKEFKILGLEPAASDAEVWRAYQTILEKMGDVSNKEKCNSKCRQQVTQANLAFKKIQQWRKQEPDPNAAKPHLTYY</sequence>
<evidence type="ECO:0000256" key="1">
    <source>
        <dbReference type="SAM" id="MobiDB-lite"/>
    </source>
</evidence>
<dbReference type="Proteomes" id="UP001146793">
    <property type="component" value="Unassembled WGS sequence"/>
</dbReference>
<keyword evidence="6" id="KW-1185">Reference proteome</keyword>